<name>A0A830HVB4_9CHLO</name>
<proteinExistence type="predicted"/>
<dbReference type="PRINTS" id="PR00412">
    <property type="entry name" value="EPOXHYDRLASE"/>
</dbReference>
<dbReference type="InterPro" id="IPR000639">
    <property type="entry name" value="Epox_hydrolase-like"/>
</dbReference>
<organism evidence="2 3">
    <name type="scientific">Pycnococcus provasolii</name>
    <dbReference type="NCBI Taxonomy" id="41880"/>
    <lineage>
        <taxon>Eukaryota</taxon>
        <taxon>Viridiplantae</taxon>
        <taxon>Chlorophyta</taxon>
        <taxon>Pseudoscourfieldiophyceae</taxon>
        <taxon>Pseudoscourfieldiales</taxon>
        <taxon>Pycnococcaceae</taxon>
        <taxon>Pycnococcus</taxon>
    </lineage>
</organism>
<dbReference type="SUPFAM" id="SSF53474">
    <property type="entry name" value="alpha/beta-Hydrolases"/>
    <property type="match status" value="1"/>
</dbReference>
<protein>
    <recommendedName>
        <fullName evidence="1">AB hydrolase-1 domain-containing protein</fullName>
    </recommendedName>
</protein>
<dbReference type="InterPro" id="IPR029058">
    <property type="entry name" value="AB_hydrolase_fold"/>
</dbReference>
<dbReference type="OrthoDB" id="408373at2759"/>
<gene>
    <name evidence="2" type="ORF">PPROV_000760400</name>
</gene>
<evidence type="ECO:0000313" key="3">
    <source>
        <dbReference type="Proteomes" id="UP000660262"/>
    </source>
</evidence>
<reference evidence="2" key="1">
    <citation type="submission" date="2020-10" db="EMBL/GenBank/DDBJ databases">
        <title>Unveiling of a novel bifunctional photoreceptor, Dualchrome1, isolated from a cosmopolitan green alga.</title>
        <authorList>
            <person name="Suzuki S."/>
            <person name="Kawachi M."/>
        </authorList>
    </citation>
    <scope>NUCLEOTIDE SEQUENCE</scope>
    <source>
        <strain evidence="2">NIES 2893</strain>
    </source>
</reference>
<comment type="caution">
    <text evidence="2">The sequence shown here is derived from an EMBL/GenBank/DDBJ whole genome shotgun (WGS) entry which is preliminary data.</text>
</comment>
<dbReference type="AlphaFoldDB" id="A0A830HVB4"/>
<dbReference type="Proteomes" id="UP000660262">
    <property type="component" value="Unassembled WGS sequence"/>
</dbReference>
<dbReference type="EMBL" id="BNJQ01000022">
    <property type="protein sequence ID" value="GHP08867.1"/>
    <property type="molecule type" value="Genomic_DNA"/>
</dbReference>
<evidence type="ECO:0000313" key="2">
    <source>
        <dbReference type="EMBL" id="GHP08867.1"/>
    </source>
</evidence>
<dbReference type="Pfam" id="PF12697">
    <property type="entry name" value="Abhydrolase_6"/>
    <property type="match status" value="1"/>
</dbReference>
<evidence type="ECO:0000259" key="1">
    <source>
        <dbReference type="Pfam" id="PF12697"/>
    </source>
</evidence>
<keyword evidence="3" id="KW-1185">Reference proteome</keyword>
<sequence>MATSSAKGRGVYTALRGCRRRCRPGVVRASVSEYAASRTVPGTTEHALEWKGFQLRYVHKPAEPQSGNNGKPAVLMLHGFGGNADHFKNNFESLTSEGCDVYALDVLGYGYSDKPEPLGDHVEHALAPTAYGDVVKGPSTTEDGRKLYCFENWADQALTLIDEVIGRDVVLVCNSVGGITGMQAAIAEKSKQQRRIRGVMIVDLSLRMLHITKTSAVARPFVAALQNALYGSSLGDSFFANVATPDTVTTVLKQAYGGPSGPVEQAVALLSGDEDDLRVDEDLVSRILTPGLRPNAARVFLDFISYSAGPTPEDLLASIDVPVGFIWGSRDPWEKVDWGRDLALRFDAAAGSGTVTCFHEVPNGGHCVMDQRPEAVNPLLVRFVDDVVSTTK</sequence>
<feature type="domain" description="AB hydrolase-1" evidence="1">
    <location>
        <begin position="74"/>
        <end position="377"/>
    </location>
</feature>
<accession>A0A830HVB4</accession>
<dbReference type="PANTHER" id="PTHR46438:SF12">
    <property type="entry name" value="ALPHA_BETA-HYDROLASES SUPERFAMILY PROTEIN"/>
    <property type="match status" value="1"/>
</dbReference>
<dbReference type="Gene3D" id="3.40.50.1820">
    <property type="entry name" value="alpha/beta hydrolase"/>
    <property type="match status" value="1"/>
</dbReference>
<dbReference type="GO" id="GO:0003824">
    <property type="term" value="F:catalytic activity"/>
    <property type="evidence" value="ECO:0007669"/>
    <property type="project" value="InterPro"/>
</dbReference>
<dbReference type="PANTHER" id="PTHR46438">
    <property type="entry name" value="ALPHA/BETA-HYDROLASES SUPERFAMILY PROTEIN"/>
    <property type="match status" value="1"/>
</dbReference>
<dbReference type="InterPro" id="IPR000073">
    <property type="entry name" value="AB_hydrolase_1"/>
</dbReference>